<comment type="caution">
    <text evidence="9">The sequence shown here is derived from an EMBL/GenBank/DDBJ whole genome shotgun (WGS) entry which is preliminary data.</text>
</comment>
<feature type="region of interest" description="Disordered" evidence="7">
    <location>
        <begin position="612"/>
        <end position="643"/>
    </location>
</feature>
<evidence type="ECO:0000259" key="8">
    <source>
        <dbReference type="SMART" id="SM00906"/>
    </source>
</evidence>
<keyword evidence="1" id="KW-0479">Metal-binding</keyword>
<reference evidence="9 10" key="1">
    <citation type="submission" date="2015-05" db="EMBL/GenBank/DDBJ databases">
        <title>Distinctive expansion of gene families associated with plant cell wall degradation and secondary metabolism in the genomes of grapevine trunk pathogens.</title>
        <authorList>
            <person name="Lawrence D.P."/>
            <person name="Travadon R."/>
            <person name="Rolshausen P.E."/>
            <person name="Baumgartner K."/>
        </authorList>
    </citation>
    <scope>NUCLEOTIDE SEQUENCE [LARGE SCALE GENOMIC DNA]</scope>
    <source>
        <strain evidence="9">UCRPC4</strain>
    </source>
</reference>
<dbReference type="GO" id="GO:0005634">
    <property type="term" value="C:nucleus"/>
    <property type="evidence" value="ECO:0007669"/>
    <property type="project" value="TreeGrafter"/>
</dbReference>
<proteinExistence type="predicted"/>
<dbReference type="AlphaFoldDB" id="A0A0G2EW68"/>
<feature type="domain" description="Xylanolytic transcriptional activator regulatory" evidence="8">
    <location>
        <begin position="256"/>
        <end position="330"/>
    </location>
</feature>
<dbReference type="PANTHER" id="PTHR31944">
    <property type="entry name" value="HEME-RESPONSIVE ZINC FINGER TRANSCRIPTION FACTOR HAP1"/>
    <property type="match status" value="1"/>
</dbReference>
<evidence type="ECO:0000256" key="6">
    <source>
        <dbReference type="ARBA" id="ARBA00023242"/>
    </source>
</evidence>
<accession>A0A0G2EW68</accession>
<reference evidence="9 10" key="2">
    <citation type="submission" date="2015-05" db="EMBL/GenBank/DDBJ databases">
        <authorList>
            <person name="Morales-Cruz A."/>
            <person name="Amrine K.C."/>
            <person name="Cantu D."/>
        </authorList>
    </citation>
    <scope>NUCLEOTIDE SEQUENCE [LARGE SCALE GENOMIC DNA]</scope>
    <source>
        <strain evidence="9">UCRPC4</strain>
    </source>
</reference>
<dbReference type="PANTHER" id="PTHR31944:SF131">
    <property type="entry name" value="HEME-RESPONSIVE ZINC FINGER TRANSCRIPTION FACTOR HAP1"/>
    <property type="match status" value="1"/>
</dbReference>
<keyword evidence="6" id="KW-0539">Nucleus</keyword>
<dbReference type="GO" id="GO:0008270">
    <property type="term" value="F:zinc ion binding"/>
    <property type="evidence" value="ECO:0007669"/>
    <property type="project" value="InterPro"/>
</dbReference>
<feature type="region of interest" description="Disordered" evidence="7">
    <location>
        <begin position="1"/>
        <end position="44"/>
    </location>
</feature>
<keyword evidence="10" id="KW-1185">Reference proteome</keyword>
<feature type="compositionally biased region" description="Low complexity" evidence="7">
    <location>
        <begin position="612"/>
        <end position="623"/>
    </location>
</feature>
<dbReference type="Pfam" id="PF04082">
    <property type="entry name" value="Fungal_trans"/>
    <property type="match status" value="1"/>
</dbReference>
<feature type="compositionally biased region" description="Low complexity" evidence="7">
    <location>
        <begin position="1"/>
        <end position="27"/>
    </location>
</feature>
<evidence type="ECO:0000256" key="1">
    <source>
        <dbReference type="ARBA" id="ARBA00022723"/>
    </source>
</evidence>
<evidence type="ECO:0000256" key="5">
    <source>
        <dbReference type="ARBA" id="ARBA00023163"/>
    </source>
</evidence>
<keyword evidence="4" id="KW-0238">DNA-binding</keyword>
<evidence type="ECO:0000256" key="2">
    <source>
        <dbReference type="ARBA" id="ARBA00022833"/>
    </source>
</evidence>
<evidence type="ECO:0000256" key="4">
    <source>
        <dbReference type="ARBA" id="ARBA00023125"/>
    </source>
</evidence>
<keyword evidence="5" id="KW-0804">Transcription</keyword>
<protein>
    <submittedName>
        <fullName evidence="9">Putative c6 transcription factor</fullName>
    </submittedName>
</protein>
<name>A0A0G2EW68_PHACM</name>
<dbReference type="GO" id="GO:0001228">
    <property type="term" value="F:DNA-binding transcription activator activity, RNA polymerase II-specific"/>
    <property type="evidence" value="ECO:0007669"/>
    <property type="project" value="TreeGrafter"/>
</dbReference>
<gene>
    <name evidence="9" type="ORF">UCRPC4_g01468</name>
</gene>
<evidence type="ECO:0000256" key="3">
    <source>
        <dbReference type="ARBA" id="ARBA00023015"/>
    </source>
</evidence>
<dbReference type="Proteomes" id="UP000053317">
    <property type="component" value="Unassembled WGS sequence"/>
</dbReference>
<feature type="compositionally biased region" description="Polar residues" evidence="7">
    <location>
        <begin position="629"/>
        <end position="643"/>
    </location>
</feature>
<organism evidence="9 10">
    <name type="scientific">Phaeomoniella chlamydospora</name>
    <name type="common">Phaeoacremonium chlamydosporum</name>
    <dbReference type="NCBI Taxonomy" id="158046"/>
    <lineage>
        <taxon>Eukaryota</taxon>
        <taxon>Fungi</taxon>
        <taxon>Dikarya</taxon>
        <taxon>Ascomycota</taxon>
        <taxon>Pezizomycotina</taxon>
        <taxon>Eurotiomycetes</taxon>
        <taxon>Chaetothyriomycetidae</taxon>
        <taxon>Phaeomoniellales</taxon>
        <taxon>Phaeomoniellaceae</taxon>
        <taxon>Phaeomoniella</taxon>
    </lineage>
</organism>
<dbReference type="GO" id="GO:0006351">
    <property type="term" value="P:DNA-templated transcription"/>
    <property type="evidence" value="ECO:0007669"/>
    <property type="project" value="InterPro"/>
</dbReference>
<dbReference type="EMBL" id="LCWF01000035">
    <property type="protein sequence ID" value="KKY26449.1"/>
    <property type="molecule type" value="Genomic_DNA"/>
</dbReference>
<dbReference type="InterPro" id="IPR051430">
    <property type="entry name" value="Fungal_TF_Env_Response"/>
</dbReference>
<evidence type="ECO:0000313" key="10">
    <source>
        <dbReference type="Proteomes" id="UP000053317"/>
    </source>
</evidence>
<keyword evidence="3" id="KW-0805">Transcription regulation</keyword>
<sequence>MTNGPQSAGPTAAAAAISSNNSSGSIQDMQESPMIEDEEEMSDTENVTKSFGVMKVDGTDSKTFYLGETHWAAILNDIAEVRNYWKTHKREYDDQVAKVSAVTRNDPHDNGPALLFSSAKPPPRHEIISALPSRYLTDILIARYFNSFDPATHILHGPTFHKQYAQHWEDPSKTSIVWIGMLFAMLRLSMLSYHRQGDEPPEFRGKSLDLSVSYRTQMAHCLILADYTKPHAHLIEALIFHLHGEYSRSNDMDSSIWVLVGMIARMAMRMGYHRDSRWYPDISPFQGEMRRRIWTFVRQADLLFSFQTSMPPMIRTGDSDTDLPRNIFDDEFGEDSKELPPPRSPSESTPVSYMIAKSRLAFGFGRVMEHMNSVHAGSYEEVLKIDAGLREIFESLPEHFHLRPMQDMQLDPLLLIMARFGVASIYHKAQLVLHRRFLQLSRLNPRYVQSRRQCLESGMKLLGYQRILHQESKPKGRMQSHKWYQQSMTMNDFLLAATIICMDLYYGMQAPESASGTAYTWGIPSQEDLVEALAQARDIWAELRDETMMAYKASELLTMMLQKLQRGSGQSVVASGLSPATNFQMDTGDEKQNAAMTLGLLSSGAMTPNSAAAAAGQSASQQARPFTADNVSGSGVDQSGPFNAPSPFSMNMFGNPMDISGGSTGMNLDWVSVSCLHIP</sequence>
<feature type="region of interest" description="Disordered" evidence="7">
    <location>
        <begin position="315"/>
        <end position="350"/>
    </location>
</feature>
<dbReference type="GO" id="GO:0000978">
    <property type="term" value="F:RNA polymerase II cis-regulatory region sequence-specific DNA binding"/>
    <property type="evidence" value="ECO:0007669"/>
    <property type="project" value="TreeGrafter"/>
</dbReference>
<dbReference type="InterPro" id="IPR007219">
    <property type="entry name" value="XnlR_reg_dom"/>
</dbReference>
<keyword evidence="2" id="KW-0862">Zinc</keyword>
<dbReference type="OrthoDB" id="762982at2759"/>
<dbReference type="CDD" id="cd12148">
    <property type="entry name" value="fungal_TF_MHR"/>
    <property type="match status" value="1"/>
</dbReference>
<evidence type="ECO:0000256" key="7">
    <source>
        <dbReference type="SAM" id="MobiDB-lite"/>
    </source>
</evidence>
<evidence type="ECO:0000313" key="9">
    <source>
        <dbReference type="EMBL" id="KKY26449.1"/>
    </source>
</evidence>
<feature type="compositionally biased region" description="Acidic residues" evidence="7">
    <location>
        <begin position="34"/>
        <end position="43"/>
    </location>
</feature>
<dbReference type="SMART" id="SM00906">
    <property type="entry name" value="Fungal_trans"/>
    <property type="match status" value="1"/>
</dbReference>